<reference evidence="2" key="1">
    <citation type="submission" date="2020-08" db="EMBL/GenBank/DDBJ databases">
        <title>Genome sequencing and assembly of the red palm weevil Rhynchophorus ferrugineus.</title>
        <authorList>
            <person name="Dias G.B."/>
            <person name="Bergman C.M."/>
            <person name="Manee M."/>
        </authorList>
    </citation>
    <scope>NUCLEOTIDE SEQUENCE</scope>
    <source>
        <strain evidence="2">AA-2017</strain>
        <tissue evidence="2">Whole larva</tissue>
    </source>
</reference>
<dbReference type="PANTHER" id="PTHR48174">
    <property type="entry name" value="DUF946 FAMILY PROTEIN"/>
    <property type="match status" value="1"/>
</dbReference>
<dbReference type="PANTHER" id="PTHR48174:SF5">
    <property type="entry name" value="VACUOLAR PROTEIN SORTING-ASSOCIATED PROTEIN 62"/>
    <property type="match status" value="1"/>
</dbReference>
<evidence type="ECO:0000313" key="2">
    <source>
        <dbReference type="EMBL" id="KAF7278864.1"/>
    </source>
</evidence>
<dbReference type="Proteomes" id="UP000625711">
    <property type="component" value="Unassembled WGS sequence"/>
</dbReference>
<accession>A0A834MHY9</accession>
<name>A0A834MHY9_RHYFE</name>
<dbReference type="EMBL" id="JAACXV010000383">
    <property type="protein sequence ID" value="KAF7278864.1"/>
    <property type="molecule type" value="Genomic_DNA"/>
</dbReference>
<keyword evidence="3" id="KW-1185">Reference proteome</keyword>
<organism evidence="2 3">
    <name type="scientific">Rhynchophorus ferrugineus</name>
    <name type="common">Red palm weevil</name>
    <name type="synonym">Curculio ferrugineus</name>
    <dbReference type="NCBI Taxonomy" id="354439"/>
    <lineage>
        <taxon>Eukaryota</taxon>
        <taxon>Metazoa</taxon>
        <taxon>Ecdysozoa</taxon>
        <taxon>Arthropoda</taxon>
        <taxon>Hexapoda</taxon>
        <taxon>Insecta</taxon>
        <taxon>Pterygota</taxon>
        <taxon>Neoptera</taxon>
        <taxon>Endopterygota</taxon>
        <taxon>Coleoptera</taxon>
        <taxon>Polyphaga</taxon>
        <taxon>Cucujiformia</taxon>
        <taxon>Curculionidae</taxon>
        <taxon>Dryophthorinae</taxon>
        <taxon>Rhynchophorus</taxon>
    </lineage>
</organism>
<feature type="chain" id="PRO_5032897748" evidence="1">
    <location>
        <begin position="19"/>
        <end position="310"/>
    </location>
</feature>
<comment type="caution">
    <text evidence="2">The sequence shown here is derived from an EMBL/GenBank/DDBJ whole genome shotgun (WGS) entry which is preliminary data.</text>
</comment>
<evidence type="ECO:0000256" key="1">
    <source>
        <dbReference type="SAM" id="SignalP"/>
    </source>
</evidence>
<dbReference type="OrthoDB" id="188042at2759"/>
<sequence length="310" mass="36035">MLIKEILVVGLFASFLSASEEQWYQGKVEALVKQWAPLVWLSEEEKFMPLSVEEFLNHMNIVNEAGKVLNHGKYLAMYYHSNFKKTYLVPKKPLDYLKGNASSFLYGRNPKIHPTVPVYAVITYCKPISMTDLTKNLSYSEESELLPSFQVTYWMFYPYNEGKEICFLGKVPAPLIFSKCFGHYRKLGNHIGDWEHLCMTQAKSVAQVPTYPAYIRLQAKGSHGVWSAPGEHEFIRVPRIRDKTDYGTPWKTWNSVEFHHFGRTMIQPWMSFEGKWGNPKTKCILLKKFGLCEYTEGPRGLLREHQDFYC</sequence>
<keyword evidence="1" id="KW-0732">Signal</keyword>
<dbReference type="AlphaFoldDB" id="A0A834MHY9"/>
<feature type="signal peptide" evidence="1">
    <location>
        <begin position="1"/>
        <end position="18"/>
    </location>
</feature>
<protein>
    <submittedName>
        <fullName evidence="2">Uncharacterized protein</fullName>
    </submittedName>
</protein>
<evidence type="ECO:0000313" key="3">
    <source>
        <dbReference type="Proteomes" id="UP000625711"/>
    </source>
</evidence>
<gene>
    <name evidence="2" type="ORF">GWI33_007872</name>
</gene>
<proteinExistence type="predicted"/>